<keyword evidence="2" id="KW-1185">Reference proteome</keyword>
<name>A0ABT3H5U9_9HYPH</name>
<reference evidence="2" key="1">
    <citation type="submission" date="2023-07" db="EMBL/GenBank/DDBJ databases">
        <title>Genome sequencing of Purple Non-Sulfur Bacteria from various extreme environments.</title>
        <authorList>
            <person name="Mayer M."/>
        </authorList>
    </citation>
    <scope>NUCLEOTIDE SEQUENCE [LARGE SCALE GENOMIC DNA]</scope>
    <source>
        <strain evidence="2">DSM 17935</strain>
    </source>
</reference>
<protein>
    <submittedName>
        <fullName evidence="1">Uncharacterized protein</fullName>
    </submittedName>
</protein>
<dbReference type="RefSeq" id="WP_264599456.1">
    <property type="nucleotide sequence ID" value="NZ_JAOQNS010000001.1"/>
</dbReference>
<proteinExistence type="predicted"/>
<evidence type="ECO:0000313" key="1">
    <source>
        <dbReference type="EMBL" id="MCW2305769.1"/>
    </source>
</evidence>
<dbReference type="EMBL" id="JAOQNS010000001">
    <property type="protein sequence ID" value="MCW2305769.1"/>
    <property type="molecule type" value="Genomic_DNA"/>
</dbReference>
<comment type="caution">
    <text evidence="1">The sequence shown here is derived from an EMBL/GenBank/DDBJ whole genome shotgun (WGS) entry which is preliminary data.</text>
</comment>
<organism evidence="1 2">
    <name type="scientific">Rhodobium gokarnense</name>
    <dbReference type="NCBI Taxonomy" id="364296"/>
    <lineage>
        <taxon>Bacteria</taxon>
        <taxon>Pseudomonadati</taxon>
        <taxon>Pseudomonadota</taxon>
        <taxon>Alphaproteobacteria</taxon>
        <taxon>Hyphomicrobiales</taxon>
        <taxon>Rhodobiaceae</taxon>
        <taxon>Rhodobium</taxon>
    </lineage>
</organism>
<sequence length="73" mass="7755">MTETFLNGRITVSSLAAPTAADLEKLRALSEEDRKALIAEAIERGAKSPPSGKTADQIFESARAKAIKRANAV</sequence>
<evidence type="ECO:0000313" key="2">
    <source>
        <dbReference type="Proteomes" id="UP001209755"/>
    </source>
</evidence>
<gene>
    <name evidence="1" type="ORF">M2319_000085</name>
</gene>
<dbReference type="Proteomes" id="UP001209755">
    <property type="component" value="Unassembled WGS sequence"/>
</dbReference>
<accession>A0ABT3H5U9</accession>